<protein>
    <submittedName>
        <fullName evidence="1">Polyketide cyclase/dehydrase/lipid transport protein</fullName>
    </submittedName>
</protein>
<reference evidence="1 2" key="1">
    <citation type="submission" date="2019-03" db="EMBL/GenBank/DDBJ databases">
        <title>Genomic Encyclopedia of Archaeal and Bacterial Type Strains, Phase II (KMG-II): from individual species to whole genera.</title>
        <authorList>
            <person name="Goeker M."/>
        </authorList>
    </citation>
    <scope>NUCLEOTIDE SEQUENCE [LARGE SCALE GENOMIC DNA]</scope>
    <source>
        <strain evidence="1 2">DSM 15388</strain>
    </source>
</reference>
<evidence type="ECO:0000313" key="2">
    <source>
        <dbReference type="Proteomes" id="UP000295793"/>
    </source>
</evidence>
<accession>A0A4R3HT70</accession>
<proteinExistence type="predicted"/>
<comment type="caution">
    <text evidence="1">The sequence shown here is derived from an EMBL/GenBank/DDBJ whole genome shotgun (WGS) entry which is preliminary data.</text>
</comment>
<gene>
    <name evidence="1" type="ORF">BCF53_1332</name>
</gene>
<dbReference type="RefSeq" id="WP_132704205.1">
    <property type="nucleotide sequence ID" value="NZ_SLZR01000033.1"/>
</dbReference>
<dbReference type="Proteomes" id="UP000295793">
    <property type="component" value="Unassembled WGS sequence"/>
</dbReference>
<name>A0A4R3HT70_9GAMM</name>
<dbReference type="OrthoDB" id="4773254at2"/>
<keyword evidence="2" id="KW-1185">Reference proteome</keyword>
<dbReference type="EMBL" id="SLZR01000033">
    <property type="protein sequence ID" value="TCS35673.1"/>
    <property type="molecule type" value="Genomic_DNA"/>
</dbReference>
<dbReference type="Gene3D" id="3.30.530.20">
    <property type="match status" value="1"/>
</dbReference>
<dbReference type="InterPro" id="IPR023393">
    <property type="entry name" value="START-like_dom_sf"/>
</dbReference>
<dbReference type="AlphaFoldDB" id="A0A4R3HT70"/>
<dbReference type="Pfam" id="PF10604">
    <property type="entry name" value="Polyketide_cyc2"/>
    <property type="match status" value="1"/>
</dbReference>
<dbReference type="InterPro" id="IPR019587">
    <property type="entry name" value="Polyketide_cyclase/dehydratase"/>
</dbReference>
<organism evidence="1 2">
    <name type="scientific">Reinekea marinisedimentorum</name>
    <dbReference type="NCBI Taxonomy" id="230495"/>
    <lineage>
        <taxon>Bacteria</taxon>
        <taxon>Pseudomonadati</taxon>
        <taxon>Pseudomonadota</taxon>
        <taxon>Gammaproteobacteria</taxon>
        <taxon>Oceanospirillales</taxon>
        <taxon>Saccharospirillaceae</taxon>
        <taxon>Reinekea</taxon>
    </lineage>
</organism>
<dbReference type="SUPFAM" id="SSF55961">
    <property type="entry name" value="Bet v1-like"/>
    <property type="match status" value="1"/>
</dbReference>
<evidence type="ECO:0000313" key="1">
    <source>
        <dbReference type="EMBL" id="TCS35673.1"/>
    </source>
</evidence>
<sequence length="149" mass="16776">MKIQAQCQINAPKDEVFKAFSDLSNLEHNVQAITKVEILTSAEEIGVGTKFKETRVMFGKEASEVMEITGFSPSDHIREEAHSNGMHYISDWRFSEDNGQTKVTIDFSGQANSFFAKVTSALFFFMAGSMKKAFEKDMNDLKVKLEMNS</sequence>